<sequence length="303" mass="33258">MEAVWYVWMPRREFNALKELSVGQHHAWMIAWSVGGLMKRGGASEECAPFDELENTSTTRQNPLARVPKIANCPRSYKGEICSLGELKTIGASPSGLGDGSQTAQSSSSFPSKARSRVPRRTYWVHRRAIRRARLVSSIGPFRVTFETIYVIMHKTINRPLGVHFKLGPRVGPPFGEDTGNFGELSPGRRIHSAHHRTSTQIAEFPCTSVMNGGTQVPAKEPIVEGVMDALMECSNIQGKKDLSCGHQGTIANLNTFTIANEQSVNVSLSLCEPIDSLPCVDNVLVENVDTLVDPIDDRIDSS</sequence>
<organism evidence="2 3">
    <name type="scientific">Solanum tuberosum</name>
    <name type="common">Potato</name>
    <dbReference type="NCBI Taxonomy" id="4113"/>
    <lineage>
        <taxon>Eukaryota</taxon>
        <taxon>Viridiplantae</taxon>
        <taxon>Streptophyta</taxon>
        <taxon>Embryophyta</taxon>
        <taxon>Tracheophyta</taxon>
        <taxon>Spermatophyta</taxon>
        <taxon>Magnoliopsida</taxon>
        <taxon>eudicotyledons</taxon>
        <taxon>Gunneridae</taxon>
        <taxon>Pentapetalae</taxon>
        <taxon>asterids</taxon>
        <taxon>lamiids</taxon>
        <taxon>Solanales</taxon>
        <taxon>Solanaceae</taxon>
        <taxon>Solanoideae</taxon>
        <taxon>Solaneae</taxon>
        <taxon>Solanum</taxon>
    </lineage>
</organism>
<keyword evidence="3" id="KW-1185">Reference proteome</keyword>
<proteinExistence type="predicted"/>
<dbReference type="EnsemblPlants" id="PGSC0003DMT400093192">
    <property type="protein sequence ID" value="PGSC0003DMT400093192"/>
    <property type="gene ID" value="PGSC0003DMG400042763"/>
</dbReference>
<evidence type="ECO:0000256" key="1">
    <source>
        <dbReference type="SAM" id="MobiDB-lite"/>
    </source>
</evidence>
<reference evidence="3" key="1">
    <citation type="journal article" date="2011" name="Nature">
        <title>Genome sequence and analysis of the tuber crop potato.</title>
        <authorList>
            <consortium name="The Potato Genome Sequencing Consortium"/>
        </authorList>
    </citation>
    <scope>NUCLEOTIDE SEQUENCE [LARGE SCALE GENOMIC DNA]</scope>
    <source>
        <strain evidence="3">cv. DM1-3 516 R44</strain>
    </source>
</reference>
<dbReference type="PaxDb" id="4113-PGSC0003DMT400093192"/>
<protein>
    <submittedName>
        <fullName evidence="2">Uncharacterized protein</fullName>
    </submittedName>
</protein>
<dbReference type="Gramene" id="PGSC0003DMT400093192">
    <property type="protein sequence ID" value="PGSC0003DMT400093192"/>
    <property type="gene ID" value="PGSC0003DMG400042763"/>
</dbReference>
<dbReference type="Proteomes" id="UP000011115">
    <property type="component" value="Unassembled WGS sequence"/>
</dbReference>
<dbReference type="HOGENOM" id="CLU_919529_0_0_1"/>
<dbReference type="AlphaFoldDB" id="M1DRF4"/>
<reference evidence="2" key="2">
    <citation type="submission" date="2015-06" db="UniProtKB">
        <authorList>
            <consortium name="EnsemblPlants"/>
        </authorList>
    </citation>
    <scope>IDENTIFICATION</scope>
    <source>
        <strain evidence="2">DM1-3 516 R44</strain>
    </source>
</reference>
<dbReference type="InParanoid" id="M1DRF4"/>
<feature type="compositionally biased region" description="Low complexity" evidence="1">
    <location>
        <begin position="101"/>
        <end position="113"/>
    </location>
</feature>
<feature type="region of interest" description="Disordered" evidence="1">
    <location>
        <begin position="93"/>
        <end position="115"/>
    </location>
</feature>
<accession>M1DRF4</accession>
<evidence type="ECO:0000313" key="2">
    <source>
        <dbReference type="EnsemblPlants" id="PGSC0003DMT400093192"/>
    </source>
</evidence>
<evidence type="ECO:0000313" key="3">
    <source>
        <dbReference type="Proteomes" id="UP000011115"/>
    </source>
</evidence>
<name>M1DRF4_SOLTU</name>